<dbReference type="RefSeq" id="WP_102106407.1">
    <property type="nucleotide sequence ID" value="NZ_BMYL01000004.1"/>
</dbReference>
<reference evidence="9 10" key="1">
    <citation type="submission" date="2018-01" db="EMBL/GenBank/DDBJ databases">
        <title>The draft genome sequence of Halioglobus japonicus S1-36.</title>
        <authorList>
            <person name="Du Z.-J."/>
            <person name="Shi M.-J."/>
        </authorList>
    </citation>
    <scope>NUCLEOTIDE SEQUENCE [LARGE SCALE GENOMIC DNA]</scope>
    <source>
        <strain evidence="9 10">S1-36</strain>
    </source>
</reference>
<dbReference type="InterPro" id="IPR017473">
    <property type="entry name" value="Undecaprenyl-P_gluc_Ptfrase"/>
</dbReference>
<dbReference type="InterPro" id="IPR003362">
    <property type="entry name" value="Bact_transf"/>
</dbReference>
<dbReference type="GO" id="GO:0016780">
    <property type="term" value="F:phosphotransferase activity, for other substituted phosphate groups"/>
    <property type="evidence" value="ECO:0007669"/>
    <property type="project" value="TreeGrafter"/>
</dbReference>
<feature type="transmembrane region" description="Helical" evidence="7">
    <location>
        <begin position="49"/>
        <end position="70"/>
    </location>
</feature>
<evidence type="ECO:0000256" key="7">
    <source>
        <dbReference type="SAM" id="Phobius"/>
    </source>
</evidence>
<dbReference type="GO" id="GO:0016020">
    <property type="term" value="C:membrane"/>
    <property type="evidence" value="ECO:0007669"/>
    <property type="project" value="UniProtKB-SubCell"/>
</dbReference>
<feature type="transmembrane region" description="Helical" evidence="7">
    <location>
        <begin position="114"/>
        <end position="132"/>
    </location>
</feature>
<protein>
    <submittedName>
        <fullName evidence="9">Undecaprenyl-phosphate glucose phosphotransferase</fullName>
    </submittedName>
</protein>
<proteinExistence type="inferred from homology"/>
<dbReference type="Pfam" id="PF13727">
    <property type="entry name" value="CoA_binding_3"/>
    <property type="match status" value="1"/>
</dbReference>
<feature type="transmembrane region" description="Helical" evidence="7">
    <location>
        <begin position="283"/>
        <end position="303"/>
    </location>
</feature>
<evidence type="ECO:0000256" key="6">
    <source>
        <dbReference type="ARBA" id="ARBA00023136"/>
    </source>
</evidence>
<evidence type="ECO:0000313" key="9">
    <source>
        <dbReference type="EMBL" id="PLW84948.1"/>
    </source>
</evidence>
<keyword evidence="5 7" id="KW-1133">Transmembrane helix</keyword>
<comment type="subcellular location">
    <subcellularLocation>
        <location evidence="1">Membrane</location>
        <topology evidence="1">Multi-pass membrane protein</topology>
    </subcellularLocation>
</comment>
<dbReference type="InterPro" id="IPR017475">
    <property type="entry name" value="EPS_sugar_tfrase"/>
</dbReference>
<dbReference type="NCBIfam" id="TIGR03025">
    <property type="entry name" value="EPS_sugtrans"/>
    <property type="match status" value="1"/>
</dbReference>
<evidence type="ECO:0000256" key="2">
    <source>
        <dbReference type="ARBA" id="ARBA00006464"/>
    </source>
</evidence>
<keyword evidence="6 7" id="KW-0472">Membrane</keyword>
<evidence type="ECO:0000256" key="3">
    <source>
        <dbReference type="ARBA" id="ARBA00022679"/>
    </source>
</evidence>
<dbReference type="AlphaFoldDB" id="A0AAP8SME3"/>
<evidence type="ECO:0000259" key="8">
    <source>
        <dbReference type="Pfam" id="PF02397"/>
    </source>
</evidence>
<name>A0AAP8SME3_9GAMM</name>
<feature type="domain" description="Bacterial sugar transferase" evidence="8">
    <location>
        <begin position="277"/>
        <end position="456"/>
    </location>
</feature>
<sequence>MQHKGYLREHSDLLLWLMRTSDLLLSLFCCALAYRIVFADSTPPSFLLYQISVILALLLQLVTFNATELYRAWRGEDQVQEFTRLLLAWTIVFGVLIFIAVITKTTASFSRAWLMMWYVVGYATLMAQRVLLRAVLRRMRAKGLNLRHIILLAEGETGEKVLQKLRENPETGFNIVGYYSSKMPSEAIETAQTGSIEEGIKYVTTHQIDQVWLAMPLREEDLIEEIMGKLRDVTADIRLVPDLFGYRLINHSISSIAGMSVINLSVTPMDGVNRWIKELEDKVISLVTLLLISPLMLVIALAVKMSSPGPVFYKQTRLSWNGREFEMYKFRTMPVDAENQSGPVWAKAGEKRATAVGGLLRRTSLDELPQFWNVIKGDMSVVGPRPERKVFVERFKDEIPSYMQKHMVKAGITGWAQVNGWRGDTDLQKRVEHDLYYIDNWSFWLDMKIIFLTLFRGFIHKNAY</sequence>
<evidence type="ECO:0000256" key="4">
    <source>
        <dbReference type="ARBA" id="ARBA00022692"/>
    </source>
</evidence>
<dbReference type="PANTHER" id="PTHR30576:SF0">
    <property type="entry name" value="UNDECAPRENYL-PHOSPHATE N-ACETYLGALACTOSAMINYL 1-PHOSPHATE TRANSFERASE-RELATED"/>
    <property type="match status" value="1"/>
</dbReference>
<dbReference type="Pfam" id="PF02397">
    <property type="entry name" value="Bac_transf"/>
    <property type="match status" value="1"/>
</dbReference>
<keyword evidence="3" id="KW-0808">Transferase</keyword>
<dbReference type="Gene3D" id="3.40.50.720">
    <property type="entry name" value="NAD(P)-binding Rossmann-like Domain"/>
    <property type="match status" value="1"/>
</dbReference>
<evidence type="ECO:0000256" key="1">
    <source>
        <dbReference type="ARBA" id="ARBA00004141"/>
    </source>
</evidence>
<evidence type="ECO:0000256" key="5">
    <source>
        <dbReference type="ARBA" id="ARBA00022989"/>
    </source>
</evidence>
<keyword evidence="4 7" id="KW-0812">Transmembrane</keyword>
<dbReference type="Proteomes" id="UP000235162">
    <property type="component" value="Unassembled WGS sequence"/>
</dbReference>
<organism evidence="9 10">
    <name type="scientific">Halioglobus japonicus</name>
    <dbReference type="NCBI Taxonomy" id="930805"/>
    <lineage>
        <taxon>Bacteria</taxon>
        <taxon>Pseudomonadati</taxon>
        <taxon>Pseudomonadota</taxon>
        <taxon>Gammaproteobacteria</taxon>
        <taxon>Cellvibrionales</taxon>
        <taxon>Halieaceae</taxon>
        <taxon>Halioglobus</taxon>
    </lineage>
</organism>
<accession>A0AAP8SME3</accession>
<dbReference type="PANTHER" id="PTHR30576">
    <property type="entry name" value="COLANIC BIOSYNTHESIS UDP-GLUCOSE LIPID CARRIER TRANSFERASE"/>
    <property type="match status" value="1"/>
</dbReference>
<comment type="caution">
    <text evidence="9">The sequence shown here is derived from an EMBL/GenBank/DDBJ whole genome shotgun (WGS) entry which is preliminary data.</text>
</comment>
<gene>
    <name evidence="9" type="ORF">C0029_15505</name>
</gene>
<dbReference type="NCBIfam" id="TIGR03023">
    <property type="entry name" value="WcaJ_sugtrans"/>
    <property type="match status" value="1"/>
</dbReference>
<evidence type="ECO:0000313" key="10">
    <source>
        <dbReference type="Proteomes" id="UP000235162"/>
    </source>
</evidence>
<dbReference type="EMBL" id="PKUR01000004">
    <property type="protein sequence ID" value="PLW84948.1"/>
    <property type="molecule type" value="Genomic_DNA"/>
</dbReference>
<comment type="similarity">
    <text evidence="2">Belongs to the bacterial sugar transferase family.</text>
</comment>
<keyword evidence="10" id="KW-1185">Reference proteome</keyword>
<feature type="transmembrane region" description="Helical" evidence="7">
    <location>
        <begin position="82"/>
        <end position="102"/>
    </location>
</feature>